<gene>
    <name evidence="1" type="ORF">HMPREF1535_04441</name>
</gene>
<dbReference type="PATRIC" id="fig|927665.4.peg.4560"/>
<dbReference type="Proteomes" id="UP000033047">
    <property type="component" value="Unassembled WGS sequence"/>
</dbReference>
<dbReference type="HOGENOM" id="CLU_1198846_0_0_10"/>
<dbReference type="RefSeq" id="WP_007658387.1">
    <property type="nucleotide sequence ID" value="NZ_KQ033913.1"/>
</dbReference>
<protein>
    <submittedName>
        <fullName evidence="1">Uncharacterized protein</fullName>
    </submittedName>
</protein>
<accession>A0A0F5IPU5</accession>
<organism evidence="1 2">
    <name type="scientific">Parabacteroides goldsteinii DSM 19448 = WAL 12034</name>
    <dbReference type="NCBI Taxonomy" id="927665"/>
    <lineage>
        <taxon>Bacteria</taxon>
        <taxon>Pseudomonadati</taxon>
        <taxon>Bacteroidota</taxon>
        <taxon>Bacteroidia</taxon>
        <taxon>Bacteroidales</taxon>
        <taxon>Tannerellaceae</taxon>
        <taxon>Parabacteroides</taxon>
    </lineage>
</organism>
<dbReference type="EMBL" id="AQHV01000025">
    <property type="protein sequence ID" value="KKB47584.1"/>
    <property type="molecule type" value="Genomic_DNA"/>
</dbReference>
<dbReference type="GeneID" id="69981072"/>
<name>A0A0F5IPU5_9BACT</name>
<dbReference type="AlphaFoldDB" id="A0A0F5IPU5"/>
<evidence type="ECO:0000313" key="1">
    <source>
        <dbReference type="EMBL" id="KKB47584.1"/>
    </source>
</evidence>
<sequence>MFTDTMTLTEMQKEVGKDYDPLFRRIYHFQDETRRFFLKSKTFPVYKVINWKSYVTNNEWTVILLVREKKYVNEPAVVPFAKYQSYGMGVVYMRPITDKSFFVINYTPHFFRRYHERYIIPQNYNITDTGKRIEHFFVNNSIPSYDFSPAKNNFIGYYNQGIIFGEHTDDRTALKAKTFVSRTMLYNDQASTDDEISFIRQEVANSPDYLRDRNQFWGAERYGKQSLHREF</sequence>
<reference evidence="1 2" key="1">
    <citation type="submission" date="2013-04" db="EMBL/GenBank/DDBJ databases">
        <title>The Genome Sequence of Parabacteroides goldsteinii DSM 19448.</title>
        <authorList>
            <consortium name="The Broad Institute Genomics Platform"/>
            <person name="Earl A."/>
            <person name="Ward D."/>
            <person name="Feldgarden M."/>
            <person name="Gevers D."/>
            <person name="Martens E."/>
            <person name="Sakamoto M."/>
            <person name="Benno Y."/>
            <person name="Song Y."/>
            <person name="Liu C."/>
            <person name="Lee J."/>
            <person name="Bolanos M."/>
            <person name="Vaisanen M.L."/>
            <person name="Finegold S.M."/>
            <person name="Walker B."/>
            <person name="Young S."/>
            <person name="Zeng Q."/>
            <person name="Gargeya S."/>
            <person name="Fitzgerald M."/>
            <person name="Haas B."/>
            <person name="Abouelleil A."/>
            <person name="Allen A.W."/>
            <person name="Alvarado L."/>
            <person name="Arachchi H.M."/>
            <person name="Berlin A.M."/>
            <person name="Chapman S.B."/>
            <person name="Gainer-Dewar J."/>
            <person name="Goldberg J."/>
            <person name="Griggs A."/>
            <person name="Gujja S."/>
            <person name="Hansen M."/>
            <person name="Howarth C."/>
            <person name="Imamovic A."/>
            <person name="Ireland A."/>
            <person name="Larimer J."/>
            <person name="McCowan C."/>
            <person name="Murphy C."/>
            <person name="Pearson M."/>
            <person name="Poon T.W."/>
            <person name="Priest M."/>
            <person name="Roberts A."/>
            <person name="Saif S."/>
            <person name="Shea T."/>
            <person name="Sisk P."/>
            <person name="Sykes S."/>
            <person name="Wortman J."/>
            <person name="Nusbaum C."/>
            <person name="Birren B."/>
        </authorList>
    </citation>
    <scope>NUCLEOTIDE SEQUENCE [LARGE SCALE GENOMIC DNA]</scope>
    <source>
        <strain evidence="1 2">DSM 19448</strain>
    </source>
</reference>
<proteinExistence type="predicted"/>
<evidence type="ECO:0000313" key="2">
    <source>
        <dbReference type="Proteomes" id="UP000033047"/>
    </source>
</evidence>
<comment type="caution">
    <text evidence="1">The sequence shown here is derived from an EMBL/GenBank/DDBJ whole genome shotgun (WGS) entry which is preliminary data.</text>
</comment>